<name>A0ABV0W4H3_9TELE</name>
<accession>A0ABV0W4H3</accession>
<comment type="caution">
    <text evidence="1">The sequence shown here is derived from an EMBL/GenBank/DDBJ whole genome shotgun (WGS) entry which is preliminary data.</text>
</comment>
<sequence length="123" mass="13714">MQIHSNDSVLSLKILDFCLNAFQRMLRASSGSLCASFSFSFSLSGITSGSHLSPSNAVFCIFFYNTHYLHVLFHSIHKSPLWSSSRPPPLQFQPQHHSTNILTIPPLYMSKPSQSGPQLMLST</sequence>
<reference evidence="1 2" key="1">
    <citation type="submission" date="2021-06" db="EMBL/GenBank/DDBJ databases">
        <authorList>
            <person name="Palmer J.M."/>
        </authorList>
    </citation>
    <scope>NUCLEOTIDE SEQUENCE [LARGE SCALE GENOMIC DNA]</scope>
    <source>
        <strain evidence="1 2">XR_2019</strain>
        <tissue evidence="1">Muscle</tissue>
    </source>
</reference>
<dbReference type="EMBL" id="JAHRIM010030137">
    <property type="protein sequence ID" value="MEQ2264330.1"/>
    <property type="molecule type" value="Genomic_DNA"/>
</dbReference>
<protein>
    <submittedName>
        <fullName evidence="1">Uncharacterized protein</fullName>
    </submittedName>
</protein>
<organism evidence="1 2">
    <name type="scientific">Xenotaenia resolanae</name>
    <dbReference type="NCBI Taxonomy" id="208358"/>
    <lineage>
        <taxon>Eukaryota</taxon>
        <taxon>Metazoa</taxon>
        <taxon>Chordata</taxon>
        <taxon>Craniata</taxon>
        <taxon>Vertebrata</taxon>
        <taxon>Euteleostomi</taxon>
        <taxon>Actinopterygii</taxon>
        <taxon>Neopterygii</taxon>
        <taxon>Teleostei</taxon>
        <taxon>Neoteleostei</taxon>
        <taxon>Acanthomorphata</taxon>
        <taxon>Ovalentaria</taxon>
        <taxon>Atherinomorphae</taxon>
        <taxon>Cyprinodontiformes</taxon>
        <taxon>Goodeidae</taxon>
        <taxon>Xenotaenia</taxon>
    </lineage>
</organism>
<gene>
    <name evidence="1" type="ORF">XENORESO_000558</name>
</gene>
<evidence type="ECO:0000313" key="1">
    <source>
        <dbReference type="EMBL" id="MEQ2264330.1"/>
    </source>
</evidence>
<proteinExistence type="predicted"/>
<evidence type="ECO:0000313" key="2">
    <source>
        <dbReference type="Proteomes" id="UP001444071"/>
    </source>
</evidence>
<dbReference type="Proteomes" id="UP001444071">
    <property type="component" value="Unassembled WGS sequence"/>
</dbReference>
<keyword evidence="2" id="KW-1185">Reference proteome</keyword>